<keyword evidence="2" id="KW-1133">Transmembrane helix</keyword>
<evidence type="ECO:0000256" key="2">
    <source>
        <dbReference type="SAM" id="Phobius"/>
    </source>
</evidence>
<proteinExistence type="predicted"/>
<comment type="caution">
    <text evidence="3">The sequence shown here is derived from an EMBL/GenBank/DDBJ whole genome shotgun (WGS) entry which is preliminary data.</text>
</comment>
<dbReference type="AlphaFoldDB" id="A0AAP7ZJ99"/>
<evidence type="ECO:0000313" key="4">
    <source>
        <dbReference type="Proteomes" id="UP000216164"/>
    </source>
</evidence>
<keyword evidence="2" id="KW-0472">Membrane</keyword>
<evidence type="ECO:0000313" key="3">
    <source>
        <dbReference type="EMBL" id="OYQ09992.1"/>
    </source>
</evidence>
<organism evidence="3 4">
    <name type="scientific">Ralstonia solanacearum K60</name>
    <dbReference type="NCBI Taxonomy" id="1091042"/>
    <lineage>
        <taxon>Bacteria</taxon>
        <taxon>Pseudomonadati</taxon>
        <taxon>Pseudomonadota</taxon>
        <taxon>Betaproteobacteria</taxon>
        <taxon>Burkholderiales</taxon>
        <taxon>Burkholderiaceae</taxon>
        <taxon>Ralstonia</taxon>
        <taxon>Ralstonia solanacearum species complex</taxon>
    </lineage>
</organism>
<feature type="region of interest" description="Disordered" evidence="1">
    <location>
        <begin position="53"/>
        <end position="74"/>
    </location>
</feature>
<protein>
    <recommendedName>
        <fullName evidence="5">Transmembrane protein</fullName>
    </recommendedName>
</protein>
<evidence type="ECO:0000256" key="1">
    <source>
        <dbReference type="SAM" id="MobiDB-lite"/>
    </source>
</evidence>
<accession>A0AAP7ZJ99</accession>
<dbReference type="EMBL" id="NCTK01000002">
    <property type="protein sequence ID" value="OYQ09992.1"/>
    <property type="molecule type" value="Genomic_DNA"/>
</dbReference>
<dbReference type="Proteomes" id="UP000216164">
    <property type="component" value="Unassembled WGS sequence"/>
</dbReference>
<feature type="transmembrane region" description="Helical" evidence="2">
    <location>
        <begin position="6"/>
        <end position="26"/>
    </location>
</feature>
<name>A0AAP7ZJ99_RALSL</name>
<evidence type="ECO:0008006" key="5">
    <source>
        <dbReference type="Google" id="ProtNLM"/>
    </source>
</evidence>
<reference evidence="3 4" key="1">
    <citation type="submission" date="2017-04" db="EMBL/GenBank/DDBJ databases">
        <title>Genome Announcement: Closed genomes of Ralstonia solanacearum strains K60, UW551, and UW700.</title>
        <authorList>
            <person name="Hayes M."/>
            <person name="Macintyre A.M."/>
            <person name="Allen C."/>
        </authorList>
    </citation>
    <scope>NUCLEOTIDE SEQUENCE [LARGE SCALE GENOMIC DNA]</scope>
    <source>
        <strain evidence="3 4">UW25</strain>
    </source>
</reference>
<keyword evidence="2" id="KW-0812">Transmembrane</keyword>
<dbReference type="RefSeq" id="WP_094395582.1">
    <property type="nucleotide sequence ID" value="NZ_NCTK01000002.1"/>
</dbReference>
<sequence>MMRNPLSSLFFGLVFLLVFVPLGWLIRLADPMQLRRRASGSYLRALQSDTTPAVAGAGVENPDLASKARLPRPQ</sequence>
<gene>
    <name evidence="3" type="ORF">B7R77_24710</name>
</gene>